<evidence type="ECO:0000259" key="1">
    <source>
        <dbReference type="Pfam" id="PF13443"/>
    </source>
</evidence>
<organism evidence="2">
    <name type="scientific">bioreactor metagenome</name>
    <dbReference type="NCBI Taxonomy" id="1076179"/>
    <lineage>
        <taxon>unclassified sequences</taxon>
        <taxon>metagenomes</taxon>
        <taxon>ecological metagenomes</taxon>
    </lineage>
</organism>
<protein>
    <recommendedName>
        <fullName evidence="1">HTH cro/C1-type domain-containing protein</fullName>
    </recommendedName>
</protein>
<gene>
    <name evidence="2" type="ORF">SDC9_70983</name>
</gene>
<sequence>MRGVSVISYNKLWKKLIDLNIKKIELKELTGIGSTTLTKLSNNEPVSMNVMIKICIALKCNIGDVMDIIL</sequence>
<evidence type="ECO:0000313" key="2">
    <source>
        <dbReference type="EMBL" id="MPM24500.1"/>
    </source>
</evidence>
<reference evidence="2" key="1">
    <citation type="submission" date="2019-08" db="EMBL/GenBank/DDBJ databases">
        <authorList>
            <person name="Kucharzyk K."/>
            <person name="Murdoch R.W."/>
            <person name="Higgins S."/>
            <person name="Loffler F."/>
        </authorList>
    </citation>
    <scope>NUCLEOTIDE SEQUENCE</scope>
</reference>
<dbReference type="InterPro" id="IPR001387">
    <property type="entry name" value="Cro/C1-type_HTH"/>
</dbReference>
<proteinExistence type="predicted"/>
<dbReference type="GO" id="GO:0003677">
    <property type="term" value="F:DNA binding"/>
    <property type="evidence" value="ECO:0007669"/>
    <property type="project" value="InterPro"/>
</dbReference>
<dbReference type="SUPFAM" id="SSF47413">
    <property type="entry name" value="lambda repressor-like DNA-binding domains"/>
    <property type="match status" value="1"/>
</dbReference>
<name>A0A644Y7Q8_9ZZZZ</name>
<comment type="caution">
    <text evidence="2">The sequence shown here is derived from an EMBL/GenBank/DDBJ whole genome shotgun (WGS) entry which is preliminary data.</text>
</comment>
<dbReference type="AlphaFoldDB" id="A0A644Y7Q8"/>
<dbReference type="Pfam" id="PF13443">
    <property type="entry name" value="HTH_26"/>
    <property type="match status" value="1"/>
</dbReference>
<accession>A0A644Y7Q8</accession>
<feature type="domain" description="HTH cro/C1-type" evidence="1">
    <location>
        <begin position="11"/>
        <end position="69"/>
    </location>
</feature>
<dbReference type="InterPro" id="IPR010982">
    <property type="entry name" value="Lambda_DNA-bd_dom_sf"/>
</dbReference>
<dbReference type="EMBL" id="VSSQ01004276">
    <property type="protein sequence ID" value="MPM24500.1"/>
    <property type="molecule type" value="Genomic_DNA"/>
</dbReference>